<evidence type="ECO:0000256" key="7">
    <source>
        <dbReference type="ARBA" id="ARBA00022989"/>
    </source>
</evidence>
<evidence type="ECO:0000256" key="2">
    <source>
        <dbReference type="ARBA" id="ARBA00005402"/>
    </source>
</evidence>
<dbReference type="PANTHER" id="PTHR21257:SF52">
    <property type="entry name" value="DELTA(14)-STEROL REDUCTASE TM7SF2"/>
    <property type="match status" value="1"/>
</dbReference>
<dbReference type="GeneID" id="81394560"/>
<feature type="transmembrane region" description="Helical" evidence="15">
    <location>
        <begin position="306"/>
        <end position="324"/>
    </location>
</feature>
<dbReference type="Pfam" id="PF01222">
    <property type="entry name" value="ERG4_ERG24"/>
    <property type="match status" value="1"/>
</dbReference>
<feature type="transmembrane region" description="Helical" evidence="15">
    <location>
        <begin position="162"/>
        <end position="182"/>
    </location>
</feature>
<keyword evidence="4 15" id="KW-0812">Transmembrane</keyword>
<dbReference type="InterPro" id="IPR001171">
    <property type="entry name" value="ERG24_DHCR-like"/>
</dbReference>
<dbReference type="OrthoDB" id="10262235at2759"/>
<keyword evidence="9 15" id="KW-0756">Sterol biosynthesis</keyword>
<sequence>MKLRKVPKAGKAPVKSVQEKLGYGCGKPLGAFGFIVGLSTLIYAFTFLCNDVSGCPAPSLLDPSTLSLDTLKEDVNWPQGGLNAFFDLQVTLWVLSYYLLSLILYVFLPGKVVEGTELACKGRLRYKFNAFSSAIWILSGLALGTCLYGADFVIWVFLWDNYLQIITANLIICIVLATFVYAKSFSVPEPGQPNPELRELAPGGHTGNALYDFFIGRELNPRIQLPITFVDEASRTVDINVWCEMRPGLLGWIILNLSNVARQYRTYGYISNSIALSAAFQTFYVLDALYMEPAVLTTIDVIMDGFGYMLSFGHLVWVPFIYNLQTRYLAVFPLELCLKDIMLTLTITGVGYWIFRGANNQKNRFRTDPDGHHVKHIQYIPTSSGSKLMISGWWGLARHINYLGDWLMSWSYSLPTGLAGYTMVESINSAGDVQKQAIQTPEVRGWGIIFTYFFMIYFGVLLIHRERRDEEKCKRKYGADWKRYTSIVRSRIVPGIY</sequence>
<dbReference type="FunFam" id="1.20.120.1630:FF:000008">
    <property type="entry name" value="C-14 sterol reductase"/>
    <property type="match status" value="1"/>
</dbReference>
<keyword evidence="7 15" id="KW-1133">Transmembrane helix</keyword>
<protein>
    <recommendedName>
        <fullName evidence="15">Delta(14)-sterol reductase</fullName>
    </recommendedName>
    <alternativeName>
        <fullName evidence="15">C-14 sterol reductase</fullName>
    </alternativeName>
    <alternativeName>
        <fullName evidence="15">Sterol C14-reductase</fullName>
    </alternativeName>
</protein>
<evidence type="ECO:0000256" key="12">
    <source>
        <dbReference type="ARBA" id="ARBA00023166"/>
    </source>
</evidence>
<evidence type="ECO:0000256" key="13">
    <source>
        <dbReference type="ARBA" id="ARBA00023221"/>
    </source>
</evidence>
<feature type="transmembrane region" description="Helical" evidence="15">
    <location>
        <begin position="90"/>
        <end position="108"/>
    </location>
</feature>
<dbReference type="InterPro" id="IPR018083">
    <property type="entry name" value="Sterol_reductase_CS"/>
</dbReference>
<evidence type="ECO:0000256" key="9">
    <source>
        <dbReference type="ARBA" id="ARBA00023011"/>
    </source>
</evidence>
<name>A0A9W9F8B5_9EURO</name>
<reference evidence="16" key="2">
    <citation type="journal article" date="2023" name="IMA Fungus">
        <title>Comparative genomic study of the Penicillium genus elucidates a diverse pangenome and 15 lateral gene transfer events.</title>
        <authorList>
            <person name="Petersen C."/>
            <person name="Sorensen T."/>
            <person name="Nielsen M.R."/>
            <person name="Sondergaard T.E."/>
            <person name="Sorensen J.L."/>
            <person name="Fitzpatrick D.A."/>
            <person name="Frisvad J.C."/>
            <person name="Nielsen K.L."/>
        </authorList>
    </citation>
    <scope>NUCLEOTIDE SEQUENCE</scope>
    <source>
        <strain evidence="16">IBT 34128</strain>
    </source>
</reference>
<evidence type="ECO:0000313" key="16">
    <source>
        <dbReference type="EMBL" id="KAJ5095454.1"/>
    </source>
</evidence>
<dbReference type="PROSITE" id="PS01017">
    <property type="entry name" value="STEROL_REDUCT_1"/>
    <property type="match status" value="1"/>
</dbReference>
<comment type="subcellular location">
    <subcellularLocation>
        <location evidence="1">Endoplasmic reticulum membrane</location>
        <topology evidence="1">Multi-pass membrane protein</topology>
    </subcellularLocation>
</comment>
<evidence type="ECO:0000256" key="3">
    <source>
        <dbReference type="ARBA" id="ARBA00022516"/>
    </source>
</evidence>
<dbReference type="PANTHER" id="PTHR21257">
    <property type="entry name" value="DELTA(14)-STEROL REDUCTASE"/>
    <property type="match status" value="1"/>
</dbReference>
<keyword evidence="13 15" id="KW-0753">Steroid metabolism</keyword>
<evidence type="ECO:0000256" key="4">
    <source>
        <dbReference type="ARBA" id="ARBA00022692"/>
    </source>
</evidence>
<gene>
    <name evidence="16" type="ORF">NUU61_004810</name>
</gene>
<accession>A0A9W9F8B5</accession>
<evidence type="ECO:0000256" key="10">
    <source>
        <dbReference type="ARBA" id="ARBA00023098"/>
    </source>
</evidence>
<dbReference type="GO" id="GO:0006696">
    <property type="term" value="P:ergosterol biosynthetic process"/>
    <property type="evidence" value="ECO:0007669"/>
    <property type="project" value="TreeGrafter"/>
</dbReference>
<feature type="transmembrane region" description="Helical" evidence="15">
    <location>
        <begin position="267"/>
        <end position="286"/>
    </location>
</feature>
<feature type="transmembrane region" description="Helical" evidence="15">
    <location>
        <begin position="445"/>
        <end position="464"/>
    </location>
</feature>
<dbReference type="Gene3D" id="1.20.120.1630">
    <property type="match status" value="1"/>
</dbReference>
<evidence type="ECO:0000313" key="17">
    <source>
        <dbReference type="Proteomes" id="UP001141434"/>
    </source>
</evidence>
<proteinExistence type="inferred from homology"/>
<dbReference type="PROSITE" id="PS01018">
    <property type="entry name" value="STEROL_REDUCT_2"/>
    <property type="match status" value="1"/>
</dbReference>
<keyword evidence="11 15" id="KW-0472">Membrane</keyword>
<feature type="transmembrane region" description="Helical" evidence="15">
    <location>
        <begin position="128"/>
        <end position="150"/>
    </location>
</feature>
<keyword evidence="3 15" id="KW-0444">Lipid biosynthesis</keyword>
<dbReference type="GO" id="GO:0005789">
    <property type="term" value="C:endoplasmic reticulum membrane"/>
    <property type="evidence" value="ECO:0007669"/>
    <property type="project" value="UniProtKB-SubCell"/>
</dbReference>
<comment type="similarity">
    <text evidence="2 15">Belongs to the ERG4/ERG24 family.</text>
</comment>
<evidence type="ECO:0000256" key="11">
    <source>
        <dbReference type="ARBA" id="ARBA00023136"/>
    </source>
</evidence>
<evidence type="ECO:0000256" key="14">
    <source>
        <dbReference type="ARBA" id="ARBA00029435"/>
    </source>
</evidence>
<dbReference type="Proteomes" id="UP001141434">
    <property type="component" value="Unassembled WGS sequence"/>
</dbReference>
<comment type="caution">
    <text evidence="16">The sequence shown here is derived from an EMBL/GenBank/DDBJ whole genome shotgun (WGS) entry which is preliminary data.</text>
</comment>
<dbReference type="EMBL" id="JAPMSZ010000007">
    <property type="protein sequence ID" value="KAJ5095454.1"/>
    <property type="molecule type" value="Genomic_DNA"/>
</dbReference>
<keyword evidence="6 15" id="KW-0752">Steroid biosynthesis</keyword>
<keyword evidence="8 15" id="KW-0560">Oxidoreductase</keyword>
<feature type="transmembrane region" description="Helical" evidence="15">
    <location>
        <begin position="21"/>
        <end position="45"/>
    </location>
</feature>
<dbReference type="GO" id="GO:0050613">
    <property type="term" value="F:Delta14-sterol reductase activity"/>
    <property type="evidence" value="ECO:0007669"/>
    <property type="project" value="TreeGrafter"/>
</dbReference>
<dbReference type="AlphaFoldDB" id="A0A9W9F8B5"/>
<comment type="pathway">
    <text evidence="14">Steroid metabolism; ergosterol biosynthesis.</text>
</comment>
<organism evidence="16 17">
    <name type="scientific">Penicillium alfredii</name>
    <dbReference type="NCBI Taxonomy" id="1506179"/>
    <lineage>
        <taxon>Eukaryota</taxon>
        <taxon>Fungi</taxon>
        <taxon>Dikarya</taxon>
        <taxon>Ascomycota</taxon>
        <taxon>Pezizomycotina</taxon>
        <taxon>Eurotiomycetes</taxon>
        <taxon>Eurotiomycetidae</taxon>
        <taxon>Eurotiales</taxon>
        <taxon>Aspergillaceae</taxon>
        <taxon>Penicillium</taxon>
    </lineage>
</organism>
<reference evidence="16" key="1">
    <citation type="submission" date="2022-11" db="EMBL/GenBank/DDBJ databases">
        <authorList>
            <person name="Petersen C."/>
        </authorList>
    </citation>
    <scope>NUCLEOTIDE SEQUENCE</scope>
    <source>
        <strain evidence="16">IBT 34128</strain>
    </source>
</reference>
<keyword evidence="17" id="KW-1185">Reference proteome</keyword>
<dbReference type="RefSeq" id="XP_056511005.1">
    <property type="nucleotide sequence ID" value="XM_056655392.1"/>
</dbReference>
<evidence type="ECO:0000256" key="1">
    <source>
        <dbReference type="ARBA" id="ARBA00004477"/>
    </source>
</evidence>
<evidence type="ECO:0000256" key="6">
    <source>
        <dbReference type="ARBA" id="ARBA00022955"/>
    </source>
</evidence>
<keyword evidence="10 15" id="KW-0443">Lipid metabolism</keyword>
<evidence type="ECO:0000256" key="5">
    <source>
        <dbReference type="ARBA" id="ARBA00022857"/>
    </source>
</evidence>
<evidence type="ECO:0000256" key="8">
    <source>
        <dbReference type="ARBA" id="ARBA00023002"/>
    </source>
</evidence>
<keyword evidence="5" id="KW-0521">NADP</keyword>
<keyword evidence="12 15" id="KW-1207">Sterol metabolism</keyword>
<evidence type="ECO:0000256" key="15">
    <source>
        <dbReference type="RuleBase" id="RU369120"/>
    </source>
</evidence>
<feature type="transmembrane region" description="Helical" evidence="15">
    <location>
        <begin position="336"/>
        <end position="355"/>
    </location>
</feature>